<keyword evidence="2" id="KW-0812">Transmembrane</keyword>
<name>A0A9W6MCD5_9ACTN</name>
<protein>
    <submittedName>
        <fullName evidence="3">Uncharacterized protein</fullName>
    </submittedName>
</protein>
<feature type="region of interest" description="Disordered" evidence="1">
    <location>
        <begin position="34"/>
        <end position="98"/>
    </location>
</feature>
<keyword evidence="2" id="KW-0472">Membrane</keyword>
<comment type="caution">
    <text evidence="3">The sequence shown here is derived from an EMBL/GenBank/DDBJ whole genome shotgun (WGS) entry which is preliminary data.</text>
</comment>
<dbReference type="EMBL" id="BSEV01000003">
    <property type="protein sequence ID" value="GLK08922.1"/>
    <property type="molecule type" value="Genomic_DNA"/>
</dbReference>
<organism evidence="3 4">
    <name type="scientific">Streptosporangium carneum</name>
    <dbReference type="NCBI Taxonomy" id="47481"/>
    <lineage>
        <taxon>Bacteria</taxon>
        <taxon>Bacillati</taxon>
        <taxon>Actinomycetota</taxon>
        <taxon>Actinomycetes</taxon>
        <taxon>Streptosporangiales</taxon>
        <taxon>Streptosporangiaceae</taxon>
        <taxon>Streptosporangium</taxon>
    </lineage>
</organism>
<evidence type="ECO:0000256" key="1">
    <source>
        <dbReference type="SAM" id="MobiDB-lite"/>
    </source>
</evidence>
<gene>
    <name evidence="3" type="ORF">GCM10017600_23270</name>
</gene>
<proteinExistence type="predicted"/>
<feature type="transmembrane region" description="Helical" evidence="2">
    <location>
        <begin position="106"/>
        <end position="129"/>
    </location>
</feature>
<evidence type="ECO:0000313" key="3">
    <source>
        <dbReference type="EMBL" id="GLK08922.1"/>
    </source>
</evidence>
<reference evidence="3" key="2">
    <citation type="submission" date="2023-01" db="EMBL/GenBank/DDBJ databases">
        <authorList>
            <person name="Sun Q."/>
            <person name="Evtushenko L."/>
        </authorList>
    </citation>
    <scope>NUCLEOTIDE SEQUENCE</scope>
    <source>
        <strain evidence="3">VKM Ac-2007</strain>
    </source>
</reference>
<accession>A0A9W6MCD5</accession>
<evidence type="ECO:0000256" key="2">
    <source>
        <dbReference type="SAM" id="Phobius"/>
    </source>
</evidence>
<evidence type="ECO:0000313" key="4">
    <source>
        <dbReference type="Proteomes" id="UP001143474"/>
    </source>
</evidence>
<dbReference type="AlphaFoldDB" id="A0A9W6MCD5"/>
<sequence length="167" mass="16770">MDGWMRRRLPRASHCLLLVVLALGIAGMHTLGHARHGSAHKGAPAASTGADPVSAGPAATGASPTGADPVSTRAPGTGGGRPEDRDTTVATARVPGVGGGLPDLDPASVCLAVLTGFLIPLTAVASALVRRRPPHASATIAAPASRVTRPPPRRTASRLACLSVLRI</sequence>
<reference evidence="3" key="1">
    <citation type="journal article" date="2014" name="Int. J. Syst. Evol. Microbiol.">
        <title>Complete genome sequence of Corynebacterium casei LMG S-19264T (=DSM 44701T), isolated from a smear-ripened cheese.</title>
        <authorList>
            <consortium name="US DOE Joint Genome Institute (JGI-PGF)"/>
            <person name="Walter F."/>
            <person name="Albersmeier A."/>
            <person name="Kalinowski J."/>
            <person name="Ruckert C."/>
        </authorList>
    </citation>
    <scope>NUCLEOTIDE SEQUENCE</scope>
    <source>
        <strain evidence="3">VKM Ac-2007</strain>
    </source>
</reference>
<dbReference type="Proteomes" id="UP001143474">
    <property type="component" value="Unassembled WGS sequence"/>
</dbReference>
<feature type="compositionally biased region" description="Low complexity" evidence="1">
    <location>
        <begin position="54"/>
        <end position="67"/>
    </location>
</feature>
<keyword evidence="4" id="KW-1185">Reference proteome</keyword>
<keyword evidence="2" id="KW-1133">Transmembrane helix</keyword>